<dbReference type="SUPFAM" id="SSF55068">
    <property type="entry name" value="Peptide methionine sulfoxide reductase"/>
    <property type="match status" value="1"/>
</dbReference>
<sequence>MKLGLGGGCHWCTEAVFQMIAGILKVDQGFIQADPPNHGWSEAVVVTFDPVALPPEILIEIHLRTHASTSRHKMRGKYRSAVYVYDAATGVKVGRILRELQKQFSEPLVTEVLSLAAFKPSGSQFQNYYLKGPDRPFCKTYIDPKLALLRREYGRVLKDKVEAAE</sequence>
<evidence type="ECO:0000256" key="3">
    <source>
        <dbReference type="ARBA" id="ARBA00047806"/>
    </source>
</evidence>
<reference evidence="6 7" key="1">
    <citation type="submission" date="2017-05" db="EMBL/GenBank/DDBJ databases">
        <authorList>
            <person name="Varghese N."/>
            <person name="Submissions S."/>
        </authorList>
    </citation>
    <scope>NUCLEOTIDE SEQUENCE [LARGE SCALE GENOMIC DNA]</scope>
    <source>
        <strain evidence="6 7">DSM 15949</strain>
    </source>
</reference>
<gene>
    <name evidence="6" type="ORF">SAMN06265374_4443</name>
</gene>
<evidence type="ECO:0000259" key="5">
    <source>
        <dbReference type="Pfam" id="PF01625"/>
    </source>
</evidence>
<keyword evidence="2" id="KW-0560">Oxidoreductase</keyword>
<evidence type="ECO:0000256" key="2">
    <source>
        <dbReference type="ARBA" id="ARBA00023002"/>
    </source>
</evidence>
<comment type="caution">
    <text evidence="6">The sequence shown here is derived from an EMBL/GenBank/DDBJ whole genome shotgun (WGS) entry which is preliminary data.</text>
</comment>
<keyword evidence="7" id="KW-1185">Reference proteome</keyword>
<comment type="catalytic activity">
    <reaction evidence="3">
        <text>L-methionyl-[protein] + [thioredoxin]-disulfide + H2O = L-methionyl-(S)-S-oxide-[protein] + [thioredoxin]-dithiol</text>
        <dbReference type="Rhea" id="RHEA:14217"/>
        <dbReference type="Rhea" id="RHEA-COMP:10698"/>
        <dbReference type="Rhea" id="RHEA-COMP:10700"/>
        <dbReference type="Rhea" id="RHEA-COMP:12313"/>
        <dbReference type="Rhea" id="RHEA-COMP:12315"/>
        <dbReference type="ChEBI" id="CHEBI:15377"/>
        <dbReference type="ChEBI" id="CHEBI:16044"/>
        <dbReference type="ChEBI" id="CHEBI:29950"/>
        <dbReference type="ChEBI" id="CHEBI:44120"/>
        <dbReference type="ChEBI" id="CHEBI:50058"/>
        <dbReference type="EC" id="1.8.4.11"/>
    </reaction>
</comment>
<protein>
    <recommendedName>
        <fullName evidence="1">peptide-methionine (S)-S-oxide reductase</fullName>
        <ecNumber evidence="1">1.8.4.11</ecNumber>
    </recommendedName>
</protein>
<accession>A0ABY1PM94</accession>
<dbReference type="InterPro" id="IPR002569">
    <property type="entry name" value="Met_Sox_Rdtase_MsrA_dom"/>
</dbReference>
<name>A0ABY1PM94_9HYPH</name>
<dbReference type="Pfam" id="PF01625">
    <property type="entry name" value="PMSR"/>
    <property type="match status" value="1"/>
</dbReference>
<dbReference type="Gene3D" id="3.30.1060.10">
    <property type="entry name" value="Peptide methionine sulphoxide reductase MsrA"/>
    <property type="match status" value="1"/>
</dbReference>
<dbReference type="InterPro" id="IPR036509">
    <property type="entry name" value="Met_Sox_Rdtase_MsrA_sf"/>
</dbReference>
<evidence type="ECO:0000313" key="7">
    <source>
        <dbReference type="Proteomes" id="UP001157914"/>
    </source>
</evidence>
<evidence type="ECO:0000313" key="6">
    <source>
        <dbReference type="EMBL" id="SMP37006.1"/>
    </source>
</evidence>
<dbReference type="RefSeq" id="WP_208997046.1">
    <property type="nucleotide sequence ID" value="NZ_BAAAEA010000003.1"/>
</dbReference>
<dbReference type="PANTHER" id="PTHR43774:SF1">
    <property type="entry name" value="PEPTIDE METHIONINE SULFOXIDE REDUCTASE MSRA 2"/>
    <property type="match status" value="1"/>
</dbReference>
<organism evidence="6 7">
    <name type="scientific">Roseibium denhamense</name>
    <dbReference type="NCBI Taxonomy" id="76305"/>
    <lineage>
        <taxon>Bacteria</taxon>
        <taxon>Pseudomonadati</taxon>
        <taxon>Pseudomonadota</taxon>
        <taxon>Alphaproteobacteria</taxon>
        <taxon>Hyphomicrobiales</taxon>
        <taxon>Stappiaceae</taxon>
        <taxon>Roseibium</taxon>
    </lineage>
</organism>
<proteinExistence type="predicted"/>
<comment type="catalytic activity">
    <reaction evidence="4">
        <text>[thioredoxin]-disulfide + L-methionine + H2O = L-methionine (S)-S-oxide + [thioredoxin]-dithiol</text>
        <dbReference type="Rhea" id="RHEA:19993"/>
        <dbReference type="Rhea" id="RHEA-COMP:10698"/>
        <dbReference type="Rhea" id="RHEA-COMP:10700"/>
        <dbReference type="ChEBI" id="CHEBI:15377"/>
        <dbReference type="ChEBI" id="CHEBI:29950"/>
        <dbReference type="ChEBI" id="CHEBI:50058"/>
        <dbReference type="ChEBI" id="CHEBI:57844"/>
        <dbReference type="ChEBI" id="CHEBI:58772"/>
        <dbReference type="EC" id="1.8.4.11"/>
    </reaction>
</comment>
<evidence type="ECO:0000256" key="1">
    <source>
        <dbReference type="ARBA" id="ARBA00012502"/>
    </source>
</evidence>
<dbReference type="EC" id="1.8.4.11" evidence="1"/>
<feature type="domain" description="Peptide methionine sulphoxide reductase MsrA" evidence="5">
    <location>
        <begin position="5"/>
        <end position="138"/>
    </location>
</feature>
<dbReference type="EMBL" id="FXTT01000008">
    <property type="protein sequence ID" value="SMP37006.1"/>
    <property type="molecule type" value="Genomic_DNA"/>
</dbReference>
<dbReference type="PANTHER" id="PTHR43774">
    <property type="entry name" value="PEPTIDE METHIONINE SULFOXIDE REDUCTASE"/>
    <property type="match status" value="1"/>
</dbReference>
<dbReference type="Proteomes" id="UP001157914">
    <property type="component" value="Unassembled WGS sequence"/>
</dbReference>
<evidence type="ECO:0000256" key="4">
    <source>
        <dbReference type="ARBA" id="ARBA00048782"/>
    </source>
</evidence>